<accession>A0A6A4QEH5</accession>
<gene>
    <name evidence="2" type="ORF">Lalb_Chr06g0175901</name>
</gene>
<comment type="caution">
    <text evidence="2">The sequence shown here is derived from an EMBL/GenBank/DDBJ whole genome shotgun (WGS) entry which is preliminary data.</text>
</comment>
<evidence type="ECO:0000313" key="2">
    <source>
        <dbReference type="EMBL" id="KAE9612705.1"/>
    </source>
</evidence>
<dbReference type="Proteomes" id="UP000447434">
    <property type="component" value="Chromosome 6"/>
</dbReference>
<evidence type="ECO:0000313" key="3">
    <source>
        <dbReference type="Proteomes" id="UP000447434"/>
    </source>
</evidence>
<protein>
    <submittedName>
        <fullName evidence="2">Uncharacterized protein</fullName>
    </submittedName>
</protein>
<keyword evidence="1" id="KW-1133">Transmembrane helix</keyword>
<keyword evidence="1" id="KW-0812">Transmembrane</keyword>
<sequence>MIFFLCTSKNIIETYTTYSSSYLSTFLYIYCLSLSLWLPFSFLFFYLLSSCTFYHCGYFKVKNCIKFKVT</sequence>
<name>A0A6A4QEH5_LUPAL</name>
<reference evidence="3" key="1">
    <citation type="journal article" date="2020" name="Nat. Commun.">
        <title>Genome sequence of the cluster root forming white lupin.</title>
        <authorList>
            <person name="Hufnagel B."/>
            <person name="Marques A."/>
            <person name="Soriano A."/>
            <person name="Marques L."/>
            <person name="Divol F."/>
            <person name="Doumas P."/>
            <person name="Sallet E."/>
            <person name="Mancinotti D."/>
            <person name="Carrere S."/>
            <person name="Marande W."/>
            <person name="Arribat S."/>
            <person name="Keller J."/>
            <person name="Huneau C."/>
            <person name="Blein T."/>
            <person name="Aime D."/>
            <person name="Laguerre M."/>
            <person name="Taylor J."/>
            <person name="Schubert V."/>
            <person name="Nelson M."/>
            <person name="Geu-Flores F."/>
            <person name="Crespi M."/>
            <person name="Gallardo-Guerrero K."/>
            <person name="Delaux P.-M."/>
            <person name="Salse J."/>
            <person name="Berges H."/>
            <person name="Guyot R."/>
            <person name="Gouzy J."/>
            <person name="Peret B."/>
        </authorList>
    </citation>
    <scope>NUCLEOTIDE SEQUENCE [LARGE SCALE GENOMIC DNA]</scope>
    <source>
        <strain evidence="3">cv. Amiga</strain>
    </source>
</reference>
<proteinExistence type="predicted"/>
<organism evidence="2 3">
    <name type="scientific">Lupinus albus</name>
    <name type="common">White lupine</name>
    <name type="synonym">Lupinus termis</name>
    <dbReference type="NCBI Taxonomy" id="3870"/>
    <lineage>
        <taxon>Eukaryota</taxon>
        <taxon>Viridiplantae</taxon>
        <taxon>Streptophyta</taxon>
        <taxon>Embryophyta</taxon>
        <taxon>Tracheophyta</taxon>
        <taxon>Spermatophyta</taxon>
        <taxon>Magnoliopsida</taxon>
        <taxon>eudicotyledons</taxon>
        <taxon>Gunneridae</taxon>
        <taxon>Pentapetalae</taxon>
        <taxon>rosids</taxon>
        <taxon>fabids</taxon>
        <taxon>Fabales</taxon>
        <taxon>Fabaceae</taxon>
        <taxon>Papilionoideae</taxon>
        <taxon>50 kb inversion clade</taxon>
        <taxon>genistoids sensu lato</taxon>
        <taxon>core genistoids</taxon>
        <taxon>Genisteae</taxon>
        <taxon>Lupinus</taxon>
    </lineage>
</organism>
<keyword evidence="3" id="KW-1185">Reference proteome</keyword>
<dbReference type="EMBL" id="WOCE01000006">
    <property type="protein sequence ID" value="KAE9612705.1"/>
    <property type="molecule type" value="Genomic_DNA"/>
</dbReference>
<evidence type="ECO:0000256" key="1">
    <source>
        <dbReference type="SAM" id="Phobius"/>
    </source>
</evidence>
<feature type="transmembrane region" description="Helical" evidence="1">
    <location>
        <begin position="27"/>
        <end position="48"/>
    </location>
</feature>
<dbReference type="AlphaFoldDB" id="A0A6A4QEH5"/>
<keyword evidence="1" id="KW-0472">Membrane</keyword>